<sequence length="298" mass="32862">MRVTWQSSFSLLACLSVVAGLAGCQDVIDLTLPKGDKHLVVEAWLTDQPGPQAIRLTESADYLDNSPAIPLPDAEVTVEDDRGTRYRFVAQPDGWYVWQPAAPADTLGRIGRAYTLRIHRGAMYYEATSSLRRVPAVDSITYVYKKAGIEQTEGPREGYLAQFYARDFVGIGDCYWIKVFRNGRLYNDDTGDVILSYDGGLSPSLAVDGLTFAEPIRQAINVNKLFSPKDTLLVELHSITPEAYDFLAWVRTEGTQGGLFDPIPTNPPGNIRSLTSNTPPALGFFGTASVRKKRIVLP</sequence>
<dbReference type="Pfam" id="PF14054">
    <property type="entry name" value="DUF4249"/>
    <property type="match status" value="1"/>
</dbReference>
<name>A0A3P1CLC8_9BACT</name>
<dbReference type="EMBL" id="RQJP01000003">
    <property type="protein sequence ID" value="RRB13886.1"/>
    <property type="molecule type" value="Genomic_DNA"/>
</dbReference>
<keyword evidence="3" id="KW-1185">Reference proteome</keyword>
<organism evidence="2 3">
    <name type="scientific">Larkinella knui</name>
    <dbReference type="NCBI Taxonomy" id="2025310"/>
    <lineage>
        <taxon>Bacteria</taxon>
        <taxon>Pseudomonadati</taxon>
        <taxon>Bacteroidota</taxon>
        <taxon>Cytophagia</taxon>
        <taxon>Cytophagales</taxon>
        <taxon>Spirosomataceae</taxon>
        <taxon>Larkinella</taxon>
    </lineage>
</organism>
<evidence type="ECO:0000256" key="1">
    <source>
        <dbReference type="SAM" id="SignalP"/>
    </source>
</evidence>
<dbReference type="RefSeq" id="WP_124907783.1">
    <property type="nucleotide sequence ID" value="NZ_RQJP01000003.1"/>
</dbReference>
<comment type="caution">
    <text evidence="2">The sequence shown here is derived from an EMBL/GenBank/DDBJ whole genome shotgun (WGS) entry which is preliminary data.</text>
</comment>
<reference evidence="2 3" key="1">
    <citation type="submission" date="2018-11" db="EMBL/GenBank/DDBJ databases">
        <authorList>
            <person name="Zhou Z."/>
            <person name="Wang G."/>
        </authorList>
    </citation>
    <scope>NUCLEOTIDE SEQUENCE [LARGE SCALE GENOMIC DNA]</scope>
    <source>
        <strain evidence="2 3">KCTC42998</strain>
    </source>
</reference>
<gene>
    <name evidence="2" type="ORF">EHT87_16650</name>
</gene>
<dbReference type="AlphaFoldDB" id="A0A3P1CLC8"/>
<keyword evidence="1" id="KW-0732">Signal</keyword>
<dbReference type="OrthoDB" id="1117670at2"/>
<protein>
    <submittedName>
        <fullName evidence="2">DUF4249 domain-containing protein</fullName>
    </submittedName>
</protein>
<accession>A0A3P1CLC8</accession>
<evidence type="ECO:0000313" key="2">
    <source>
        <dbReference type="EMBL" id="RRB13886.1"/>
    </source>
</evidence>
<dbReference type="PROSITE" id="PS51257">
    <property type="entry name" value="PROKAR_LIPOPROTEIN"/>
    <property type="match status" value="1"/>
</dbReference>
<feature type="signal peptide" evidence="1">
    <location>
        <begin position="1"/>
        <end position="19"/>
    </location>
</feature>
<proteinExistence type="predicted"/>
<evidence type="ECO:0000313" key="3">
    <source>
        <dbReference type="Proteomes" id="UP000274271"/>
    </source>
</evidence>
<feature type="chain" id="PRO_5018194777" evidence="1">
    <location>
        <begin position="20"/>
        <end position="298"/>
    </location>
</feature>
<dbReference type="InterPro" id="IPR025345">
    <property type="entry name" value="DUF4249"/>
</dbReference>
<dbReference type="Proteomes" id="UP000274271">
    <property type="component" value="Unassembled WGS sequence"/>
</dbReference>